<dbReference type="InterPro" id="IPR001878">
    <property type="entry name" value="Znf_CCHC"/>
</dbReference>
<dbReference type="CDD" id="cd00590">
    <property type="entry name" value="RRM_SF"/>
    <property type="match status" value="1"/>
</dbReference>
<dbReference type="SMART" id="SM00343">
    <property type="entry name" value="ZnF_C2HC"/>
    <property type="match status" value="1"/>
</dbReference>
<feature type="compositionally biased region" description="Basic and acidic residues" evidence="4">
    <location>
        <begin position="248"/>
        <end position="263"/>
    </location>
</feature>
<dbReference type="EMBL" id="JANBQF010000974">
    <property type="protein sequence ID" value="KAJ1998416.1"/>
    <property type="molecule type" value="Genomic_DNA"/>
</dbReference>
<dbReference type="PROSITE" id="PS50102">
    <property type="entry name" value="RRM"/>
    <property type="match status" value="1"/>
</dbReference>
<feature type="compositionally biased region" description="Basic and acidic residues" evidence="4">
    <location>
        <begin position="125"/>
        <end position="147"/>
    </location>
</feature>
<dbReference type="Gene3D" id="4.10.60.10">
    <property type="entry name" value="Zinc finger, CCHC-type"/>
    <property type="match status" value="1"/>
</dbReference>
<evidence type="ECO:0000259" key="5">
    <source>
        <dbReference type="PROSITE" id="PS50102"/>
    </source>
</evidence>
<dbReference type="OrthoDB" id="5970at2759"/>
<dbReference type="InterPro" id="IPR035979">
    <property type="entry name" value="RBD_domain_sf"/>
</dbReference>
<evidence type="ECO:0000313" key="7">
    <source>
        <dbReference type="EMBL" id="KAJ1998416.1"/>
    </source>
</evidence>
<dbReference type="SUPFAM" id="SSF54928">
    <property type="entry name" value="RNA-binding domain, RBD"/>
    <property type="match status" value="1"/>
</dbReference>
<dbReference type="GO" id="GO:0000398">
    <property type="term" value="P:mRNA splicing, via spliceosome"/>
    <property type="evidence" value="ECO:0007669"/>
    <property type="project" value="TreeGrafter"/>
</dbReference>
<dbReference type="SUPFAM" id="SSF57756">
    <property type="entry name" value="Retrovirus zinc finger-like domains"/>
    <property type="match status" value="1"/>
</dbReference>
<accession>A0A9W8BF22</accession>
<name>A0A9W8BF22_9FUNG</name>
<dbReference type="InterPro" id="IPR012677">
    <property type="entry name" value="Nucleotide-bd_a/b_plait_sf"/>
</dbReference>
<dbReference type="Proteomes" id="UP001150907">
    <property type="component" value="Unassembled WGS sequence"/>
</dbReference>
<evidence type="ECO:0000259" key="6">
    <source>
        <dbReference type="PROSITE" id="PS50158"/>
    </source>
</evidence>
<evidence type="ECO:0000256" key="4">
    <source>
        <dbReference type="SAM" id="MobiDB-lite"/>
    </source>
</evidence>
<reference evidence="7" key="1">
    <citation type="submission" date="2022-07" db="EMBL/GenBank/DDBJ databases">
        <title>Phylogenomic reconstructions and comparative analyses of Kickxellomycotina fungi.</title>
        <authorList>
            <person name="Reynolds N.K."/>
            <person name="Stajich J.E."/>
            <person name="Barry K."/>
            <person name="Grigoriev I.V."/>
            <person name="Crous P."/>
            <person name="Smith M.E."/>
        </authorList>
    </citation>
    <scope>NUCLEOTIDE SEQUENCE</scope>
    <source>
        <strain evidence="7">IMI 214461</strain>
    </source>
</reference>
<feature type="compositionally biased region" description="Basic and acidic residues" evidence="4">
    <location>
        <begin position="100"/>
        <end position="112"/>
    </location>
</feature>
<evidence type="ECO:0000256" key="1">
    <source>
        <dbReference type="ARBA" id="ARBA00022884"/>
    </source>
</evidence>
<dbReference type="AlphaFoldDB" id="A0A9W8BF22"/>
<keyword evidence="2" id="KW-0863">Zinc-finger</keyword>
<sequence>MTATSLLFVGRLPREMSSGELEKIFEAYGKLSRCDVKRGTSLGYGFVEFGDVGDAEEAMKGCNGMDLHGERMVVEFAKGGDKKRDTNACFRCNQEGHWARDCPDARRGERSRSPRSNRNRPYSYSDERGGRDDRRNQRHGRQDDGRGRGRQSSPQAGGHSARSRSPGRGHEGRHDRSYGDRNGDRSSYGSYRPQPMQSRRDRSRSHSRSPPSRGHRYGGGVPASRGGEDGRRPPARSRSPPRGQRGGRYGDRNAPKDWDRRSADSAVGVDRNQE</sequence>
<comment type="caution">
    <text evidence="7">The sequence shown here is derived from an EMBL/GenBank/DDBJ whole genome shotgun (WGS) entry which is preliminary data.</text>
</comment>
<organism evidence="7 8">
    <name type="scientific">Coemansia thaxteri</name>
    <dbReference type="NCBI Taxonomy" id="2663907"/>
    <lineage>
        <taxon>Eukaryota</taxon>
        <taxon>Fungi</taxon>
        <taxon>Fungi incertae sedis</taxon>
        <taxon>Zoopagomycota</taxon>
        <taxon>Kickxellomycotina</taxon>
        <taxon>Kickxellomycetes</taxon>
        <taxon>Kickxellales</taxon>
        <taxon>Kickxellaceae</taxon>
        <taxon>Coemansia</taxon>
    </lineage>
</organism>
<keyword evidence="1 3" id="KW-0694">RNA-binding</keyword>
<dbReference type="InterPro" id="IPR000504">
    <property type="entry name" value="RRM_dom"/>
</dbReference>
<dbReference type="Pfam" id="PF00098">
    <property type="entry name" value="zf-CCHC"/>
    <property type="match status" value="1"/>
</dbReference>
<feature type="compositionally biased region" description="Basic and acidic residues" evidence="4">
    <location>
        <begin position="168"/>
        <end position="184"/>
    </location>
</feature>
<dbReference type="GO" id="GO:0061574">
    <property type="term" value="C:ASAP complex"/>
    <property type="evidence" value="ECO:0007669"/>
    <property type="project" value="TreeGrafter"/>
</dbReference>
<evidence type="ECO:0000256" key="2">
    <source>
        <dbReference type="PROSITE-ProRule" id="PRU00047"/>
    </source>
</evidence>
<evidence type="ECO:0008006" key="9">
    <source>
        <dbReference type="Google" id="ProtNLM"/>
    </source>
</evidence>
<dbReference type="PANTHER" id="PTHR15481">
    <property type="entry name" value="RIBONUCLEIC ACID BINDING PROTEIN S1"/>
    <property type="match status" value="1"/>
</dbReference>
<keyword evidence="8" id="KW-1185">Reference proteome</keyword>
<dbReference type="InterPro" id="IPR036875">
    <property type="entry name" value="Znf_CCHC_sf"/>
</dbReference>
<dbReference type="Pfam" id="PF00076">
    <property type="entry name" value="RRM_1"/>
    <property type="match status" value="1"/>
</dbReference>
<feature type="non-terminal residue" evidence="7">
    <location>
        <position position="1"/>
    </location>
</feature>
<protein>
    <recommendedName>
        <fullName evidence="9">RNA-binding domain-containing protein</fullName>
    </recommendedName>
</protein>
<dbReference type="SMART" id="SM00360">
    <property type="entry name" value="RRM"/>
    <property type="match status" value="1"/>
</dbReference>
<dbReference type="Gene3D" id="3.30.70.330">
    <property type="match status" value="1"/>
</dbReference>
<dbReference type="GO" id="GO:0003723">
    <property type="term" value="F:RNA binding"/>
    <property type="evidence" value="ECO:0007669"/>
    <property type="project" value="UniProtKB-UniRule"/>
</dbReference>
<feature type="region of interest" description="Disordered" evidence="4">
    <location>
        <begin position="100"/>
        <end position="274"/>
    </location>
</feature>
<dbReference type="GO" id="GO:0005654">
    <property type="term" value="C:nucleoplasm"/>
    <property type="evidence" value="ECO:0007669"/>
    <property type="project" value="TreeGrafter"/>
</dbReference>
<feature type="domain" description="CCHC-type" evidence="6">
    <location>
        <begin position="89"/>
        <end position="104"/>
    </location>
</feature>
<proteinExistence type="predicted"/>
<evidence type="ECO:0000256" key="3">
    <source>
        <dbReference type="PROSITE-ProRule" id="PRU00176"/>
    </source>
</evidence>
<keyword evidence="2" id="KW-0479">Metal-binding</keyword>
<dbReference type="PANTHER" id="PTHR15481:SF0">
    <property type="entry name" value="LD23870P-RELATED"/>
    <property type="match status" value="1"/>
</dbReference>
<dbReference type="GO" id="GO:0008270">
    <property type="term" value="F:zinc ion binding"/>
    <property type="evidence" value="ECO:0007669"/>
    <property type="project" value="UniProtKB-KW"/>
</dbReference>
<dbReference type="GO" id="GO:0005737">
    <property type="term" value="C:cytoplasm"/>
    <property type="evidence" value="ECO:0007669"/>
    <property type="project" value="TreeGrafter"/>
</dbReference>
<keyword evidence="2" id="KW-0862">Zinc</keyword>
<gene>
    <name evidence="7" type="ORF">H4R26_005469</name>
</gene>
<evidence type="ECO:0000313" key="8">
    <source>
        <dbReference type="Proteomes" id="UP001150907"/>
    </source>
</evidence>
<feature type="domain" description="RRM" evidence="5">
    <location>
        <begin position="5"/>
        <end position="79"/>
    </location>
</feature>
<dbReference type="PROSITE" id="PS50158">
    <property type="entry name" value="ZF_CCHC"/>
    <property type="match status" value="1"/>
</dbReference>